<accession>A0A3B3QXG7</accession>
<proteinExistence type="predicted"/>
<dbReference type="PANTHER" id="PTHR15977">
    <property type="entry name" value="CILIA- AND FLAGELLA-ASSOCIATED PROTEIN 46"/>
    <property type="match status" value="1"/>
</dbReference>
<dbReference type="InterPro" id="IPR039586">
    <property type="entry name" value="CFAP46"/>
</dbReference>
<evidence type="ECO:0000313" key="2">
    <source>
        <dbReference type="Proteomes" id="UP000261540"/>
    </source>
</evidence>
<dbReference type="GeneTree" id="ENSGT00570000079216"/>
<dbReference type="GO" id="GO:0035082">
    <property type="term" value="P:axoneme assembly"/>
    <property type="evidence" value="ECO:0007669"/>
    <property type="project" value="InterPro"/>
</dbReference>
<dbReference type="STRING" id="1676925.ENSPKIP00000011247"/>
<reference evidence="1" key="2">
    <citation type="submission" date="2025-09" db="UniProtKB">
        <authorList>
            <consortium name="Ensembl"/>
        </authorList>
    </citation>
    <scope>IDENTIFICATION</scope>
</reference>
<dbReference type="Proteomes" id="UP000261540">
    <property type="component" value="Unplaced"/>
</dbReference>
<evidence type="ECO:0000313" key="1">
    <source>
        <dbReference type="Ensembl" id="ENSPKIP00000011247.1"/>
    </source>
</evidence>
<sequence length="268" mass="29906">MSIIFLYCITKVPVNRVLPPDAIPVDTHDIKYVVDPYNEAGYLGSSGPVERMRQILEKHKHQYTSLWQGLTGSHHAPSLAEFEQCLINCSAFIFNGMENFLSYISPSKLVALNISECKMAILLDLAHSSVSRLRQSKIDSQKSVRQLTLESPVETAVLLSLSGVHCIMLNQWHTTIQRNVHNMDIILENLLKTGMTSGQTVHDLRRHEAQNFPTDGSMVPTDHRAAMSSELPETCKEGSSNSKAQNNVSVSPWAFNYVIYGLPNLVVT</sequence>
<keyword evidence="2" id="KW-1185">Reference proteome</keyword>
<dbReference type="GO" id="GO:0060294">
    <property type="term" value="P:cilium movement involved in cell motility"/>
    <property type="evidence" value="ECO:0007669"/>
    <property type="project" value="InterPro"/>
</dbReference>
<protein>
    <submittedName>
        <fullName evidence="1">Uncharacterized protein</fullName>
    </submittedName>
</protein>
<dbReference type="Ensembl" id="ENSPKIT00000023187.1">
    <property type="protein sequence ID" value="ENSPKIP00000011247.1"/>
    <property type="gene ID" value="ENSPKIG00000018424.1"/>
</dbReference>
<organism evidence="1 2">
    <name type="scientific">Paramormyrops kingsleyae</name>
    <dbReference type="NCBI Taxonomy" id="1676925"/>
    <lineage>
        <taxon>Eukaryota</taxon>
        <taxon>Metazoa</taxon>
        <taxon>Chordata</taxon>
        <taxon>Craniata</taxon>
        <taxon>Vertebrata</taxon>
        <taxon>Euteleostomi</taxon>
        <taxon>Actinopterygii</taxon>
        <taxon>Neopterygii</taxon>
        <taxon>Teleostei</taxon>
        <taxon>Osteoglossocephala</taxon>
        <taxon>Osteoglossomorpha</taxon>
        <taxon>Osteoglossiformes</taxon>
        <taxon>Mormyridae</taxon>
        <taxon>Paramormyrops</taxon>
    </lineage>
</organism>
<dbReference type="AlphaFoldDB" id="A0A3B3QXG7"/>
<dbReference type="PANTHER" id="PTHR15977:SF15">
    <property type="entry name" value="CILIA- AND FLAGELLA-ASSOCIATED PROTEIN 46"/>
    <property type="match status" value="1"/>
</dbReference>
<name>A0A3B3QXG7_9TELE</name>
<reference evidence="1" key="1">
    <citation type="submission" date="2025-08" db="UniProtKB">
        <authorList>
            <consortium name="Ensembl"/>
        </authorList>
    </citation>
    <scope>IDENTIFICATION</scope>
</reference>